<comment type="caution">
    <text evidence="2">The sequence shown here is derived from an EMBL/GenBank/DDBJ whole genome shotgun (WGS) entry which is preliminary data.</text>
</comment>
<sequence>MACPSRRNIALSIGAVCISLFANAQTGAEAPVFDENDAELDQLVEDCLSMDGVGFIEGSQTICYNAAIFPAEFLALAELPPADQIIISSPGGNVATARIMSRILDERGEPVTIAGQCMSACAMVLVPGIDDLRIDNTAHISVHGMVMLSFPEWYGWQRNGEEPGQTDLMTAAMGYNFPYTLYRSGKDHMTAHLEGQSVDRDYIQTVHDRMYTDAKAHGCRVDPDEYWGMIDAAHLQKYLGDRITHMERFIQSWDDPANNIYKDITTPIGSQTYIFDSDYTACE</sequence>
<evidence type="ECO:0008006" key="4">
    <source>
        <dbReference type="Google" id="ProtNLM"/>
    </source>
</evidence>
<proteinExistence type="predicted"/>
<dbReference type="SUPFAM" id="SSF52096">
    <property type="entry name" value="ClpP/crotonase"/>
    <property type="match status" value="1"/>
</dbReference>
<feature type="chain" id="PRO_5017274599" description="ATP-dependent Clp protease proteolytic subunit" evidence="1">
    <location>
        <begin position="25"/>
        <end position="283"/>
    </location>
</feature>
<dbReference type="AlphaFoldDB" id="A0A399REA4"/>
<dbReference type="OrthoDB" id="8227073at2"/>
<feature type="signal peptide" evidence="1">
    <location>
        <begin position="1"/>
        <end position="24"/>
    </location>
</feature>
<protein>
    <recommendedName>
        <fullName evidence="4">ATP-dependent Clp protease proteolytic subunit</fullName>
    </recommendedName>
</protein>
<dbReference type="EMBL" id="QWGA01000007">
    <property type="protein sequence ID" value="RIJ28841.1"/>
    <property type="molecule type" value="Genomic_DNA"/>
</dbReference>
<keyword evidence="3" id="KW-1185">Reference proteome</keyword>
<accession>A0A399REA4</accession>
<evidence type="ECO:0000313" key="2">
    <source>
        <dbReference type="EMBL" id="RIJ28841.1"/>
    </source>
</evidence>
<name>A0A399REA4_9PROT</name>
<dbReference type="InterPro" id="IPR029045">
    <property type="entry name" value="ClpP/crotonase-like_dom_sf"/>
</dbReference>
<gene>
    <name evidence="2" type="ORF">D1222_10715</name>
</gene>
<evidence type="ECO:0000313" key="3">
    <source>
        <dbReference type="Proteomes" id="UP000265845"/>
    </source>
</evidence>
<organism evidence="2 3">
    <name type="scientific">Henriciella algicola</name>
    <dbReference type="NCBI Taxonomy" id="1608422"/>
    <lineage>
        <taxon>Bacteria</taxon>
        <taxon>Pseudomonadati</taxon>
        <taxon>Pseudomonadota</taxon>
        <taxon>Alphaproteobacteria</taxon>
        <taxon>Hyphomonadales</taxon>
        <taxon>Hyphomonadaceae</taxon>
        <taxon>Henriciella</taxon>
    </lineage>
</organism>
<dbReference type="RefSeq" id="WP_119454263.1">
    <property type="nucleotide sequence ID" value="NZ_QWGA01000007.1"/>
</dbReference>
<reference evidence="2 3" key="1">
    <citation type="submission" date="2018-08" db="EMBL/GenBank/DDBJ databases">
        <title>Henriciella mobilis sp. nov., isolated from seawater.</title>
        <authorList>
            <person name="Cheng H."/>
            <person name="Wu Y.-H."/>
            <person name="Xu X.-W."/>
            <person name="Guo L.-L."/>
        </authorList>
    </citation>
    <scope>NUCLEOTIDE SEQUENCE [LARGE SCALE GENOMIC DNA]</scope>
    <source>
        <strain evidence="2 3">CCUG67844</strain>
    </source>
</reference>
<evidence type="ECO:0000256" key="1">
    <source>
        <dbReference type="SAM" id="SignalP"/>
    </source>
</evidence>
<keyword evidence="1" id="KW-0732">Signal</keyword>
<dbReference type="Proteomes" id="UP000265845">
    <property type="component" value="Unassembled WGS sequence"/>
</dbReference>